<proteinExistence type="predicted"/>
<evidence type="ECO:0000313" key="2">
    <source>
        <dbReference type="EMBL" id="QHS84290.1"/>
    </source>
</evidence>
<keyword evidence="1" id="KW-0472">Membrane</keyword>
<keyword evidence="1" id="KW-1133">Transmembrane helix</keyword>
<accession>A0A6C0AY69</accession>
<dbReference type="AlphaFoldDB" id="A0A6C0AY69"/>
<dbReference type="EMBL" id="MN738778">
    <property type="protein sequence ID" value="QHS84290.1"/>
    <property type="molecule type" value="Genomic_DNA"/>
</dbReference>
<feature type="transmembrane region" description="Helical" evidence="1">
    <location>
        <begin position="36"/>
        <end position="55"/>
    </location>
</feature>
<name>A0A6C0AY69_9ZZZZ</name>
<organism evidence="2">
    <name type="scientific">viral metagenome</name>
    <dbReference type="NCBI Taxonomy" id="1070528"/>
    <lineage>
        <taxon>unclassified sequences</taxon>
        <taxon>metagenomes</taxon>
        <taxon>organismal metagenomes</taxon>
    </lineage>
</organism>
<feature type="transmembrane region" description="Helical" evidence="1">
    <location>
        <begin position="7"/>
        <end position="24"/>
    </location>
</feature>
<sequence>MDLRKLVDMYLEIPLLLIIIYYFYTKDNLINLELLIYGLVTIMLFINIILSLEMIKVRYVSFNSFF</sequence>
<keyword evidence="1" id="KW-0812">Transmembrane</keyword>
<evidence type="ECO:0000256" key="1">
    <source>
        <dbReference type="SAM" id="Phobius"/>
    </source>
</evidence>
<reference evidence="2" key="1">
    <citation type="journal article" date="2020" name="Nature">
        <title>Giant virus diversity and host interactions through global metagenomics.</title>
        <authorList>
            <person name="Schulz F."/>
            <person name="Roux S."/>
            <person name="Paez-Espino D."/>
            <person name="Jungbluth S."/>
            <person name="Walsh D.A."/>
            <person name="Denef V.J."/>
            <person name="McMahon K.D."/>
            <person name="Konstantinidis K.T."/>
            <person name="Eloe-Fadrosh E.A."/>
            <person name="Kyrpides N.C."/>
            <person name="Woyke T."/>
        </authorList>
    </citation>
    <scope>NUCLEOTIDE SEQUENCE</scope>
    <source>
        <strain evidence="2">GVMAG-S-ERX555965-48</strain>
    </source>
</reference>
<protein>
    <submittedName>
        <fullName evidence="2">Uncharacterized protein</fullName>
    </submittedName>
</protein>